<sequence>MERPPATYQVSGSALRTERMDQGLGLQQVADAAGITASYLSRLETGVRTRMRPATYHALRKSLTVTDNRLLVQE</sequence>
<organism evidence="2 3">
    <name type="scientific">Streptomyces reniochalinae</name>
    <dbReference type="NCBI Taxonomy" id="2250578"/>
    <lineage>
        <taxon>Bacteria</taxon>
        <taxon>Bacillati</taxon>
        <taxon>Actinomycetota</taxon>
        <taxon>Actinomycetes</taxon>
        <taxon>Kitasatosporales</taxon>
        <taxon>Streptomycetaceae</taxon>
        <taxon>Streptomyces</taxon>
    </lineage>
</organism>
<dbReference type="SMART" id="SM00530">
    <property type="entry name" value="HTH_XRE"/>
    <property type="match status" value="1"/>
</dbReference>
<dbReference type="Pfam" id="PF13560">
    <property type="entry name" value="HTH_31"/>
    <property type="match status" value="1"/>
</dbReference>
<evidence type="ECO:0000259" key="1">
    <source>
        <dbReference type="PROSITE" id="PS50943"/>
    </source>
</evidence>
<name>A0A367EXC3_9ACTN</name>
<dbReference type="RefSeq" id="WP_114014979.1">
    <property type="nucleotide sequence ID" value="NZ_QOIM01000026.1"/>
</dbReference>
<dbReference type="CDD" id="cd00093">
    <property type="entry name" value="HTH_XRE"/>
    <property type="match status" value="1"/>
</dbReference>
<dbReference type="GO" id="GO:0003677">
    <property type="term" value="F:DNA binding"/>
    <property type="evidence" value="ECO:0007669"/>
    <property type="project" value="InterPro"/>
</dbReference>
<dbReference type="Proteomes" id="UP000253507">
    <property type="component" value="Unassembled WGS sequence"/>
</dbReference>
<feature type="domain" description="HTH cro/C1-type" evidence="1">
    <location>
        <begin position="15"/>
        <end position="48"/>
    </location>
</feature>
<gene>
    <name evidence="2" type="ORF">DQ392_08870</name>
</gene>
<proteinExistence type="predicted"/>
<dbReference type="OrthoDB" id="4313281at2"/>
<comment type="caution">
    <text evidence="2">The sequence shown here is derived from an EMBL/GenBank/DDBJ whole genome shotgun (WGS) entry which is preliminary data.</text>
</comment>
<dbReference type="InterPro" id="IPR010982">
    <property type="entry name" value="Lambda_DNA-bd_dom_sf"/>
</dbReference>
<accession>A0A367EXC3</accession>
<dbReference type="SUPFAM" id="SSF47413">
    <property type="entry name" value="lambda repressor-like DNA-binding domains"/>
    <property type="match status" value="1"/>
</dbReference>
<dbReference type="EMBL" id="QOIM01000026">
    <property type="protein sequence ID" value="RCG21810.1"/>
    <property type="molecule type" value="Genomic_DNA"/>
</dbReference>
<protein>
    <submittedName>
        <fullName evidence="2">XRE family transcriptional regulator</fullName>
    </submittedName>
</protein>
<dbReference type="AlphaFoldDB" id="A0A367EXC3"/>
<evidence type="ECO:0000313" key="2">
    <source>
        <dbReference type="EMBL" id="RCG21810.1"/>
    </source>
</evidence>
<dbReference type="InterPro" id="IPR001387">
    <property type="entry name" value="Cro/C1-type_HTH"/>
</dbReference>
<evidence type="ECO:0000313" key="3">
    <source>
        <dbReference type="Proteomes" id="UP000253507"/>
    </source>
</evidence>
<reference evidence="2 3" key="1">
    <citation type="submission" date="2018-06" db="EMBL/GenBank/DDBJ databases">
        <title>Streptomyces reniochalinae sp. nov. and Streptomyces diacarnus sp. nov. from marine sponges.</title>
        <authorList>
            <person name="Li L."/>
        </authorList>
    </citation>
    <scope>NUCLEOTIDE SEQUENCE [LARGE SCALE GENOMIC DNA]</scope>
    <source>
        <strain evidence="2 3">LHW50302</strain>
    </source>
</reference>
<keyword evidence="3" id="KW-1185">Reference proteome</keyword>
<dbReference type="Gene3D" id="1.10.260.40">
    <property type="entry name" value="lambda repressor-like DNA-binding domains"/>
    <property type="match status" value="1"/>
</dbReference>
<dbReference type="PROSITE" id="PS50943">
    <property type="entry name" value="HTH_CROC1"/>
    <property type="match status" value="1"/>
</dbReference>